<comment type="similarity">
    <text evidence="1 13">Belongs to the ATPase B chain family.</text>
</comment>
<keyword evidence="6 13" id="KW-1133">Transmembrane helix</keyword>
<evidence type="ECO:0000256" key="8">
    <source>
        <dbReference type="ARBA" id="ARBA00023136"/>
    </source>
</evidence>
<evidence type="ECO:0000256" key="11">
    <source>
        <dbReference type="ARBA" id="ARBA00025614"/>
    </source>
</evidence>
<dbReference type="Pfam" id="PF00430">
    <property type="entry name" value="ATP-synt_B"/>
    <property type="match status" value="1"/>
</dbReference>
<evidence type="ECO:0000256" key="13">
    <source>
        <dbReference type="HAMAP-Rule" id="MF_01398"/>
    </source>
</evidence>
<name>A0ABV3XTZ2_9RHOB</name>
<keyword evidence="13" id="KW-1003">Cell membrane</keyword>
<dbReference type="PANTHER" id="PTHR33445:SF2">
    <property type="entry name" value="ATP SYNTHASE SUBUNIT B', CHLOROPLASTIC"/>
    <property type="match status" value="1"/>
</dbReference>
<dbReference type="InterPro" id="IPR000711">
    <property type="entry name" value="ATPase_OSCP/dsu"/>
</dbReference>
<sequence>MQIDWITVAAQIANFLVLVWILQRLLYRPVTRAMARRKAAIRDRFAEAERREAEAAQQAERLRAEQQALQDRRDAFLREAQQDAHALRQRLEAEARDAVAERRQAWEDQLDREQSAFLDTFSRDAADHVTRLARRVLSDLAGARLEEAIADSFIARLHGLPEKTRDALRAEARAADGAMRVTSAFDPPGAMRARLSEALRATLHQDAQVAFVHDPGLICGIRLKIRGQTLQWSVDAYLDDLNDALAATLQRDGPAEAAE</sequence>
<evidence type="ECO:0000256" key="10">
    <source>
        <dbReference type="ARBA" id="ARBA00025198"/>
    </source>
</evidence>
<keyword evidence="4 13" id="KW-0812">Transmembrane</keyword>
<dbReference type="CDD" id="cd06503">
    <property type="entry name" value="ATP-synt_Fo_b"/>
    <property type="match status" value="1"/>
</dbReference>
<dbReference type="Pfam" id="PF00213">
    <property type="entry name" value="OSCP"/>
    <property type="match status" value="1"/>
</dbReference>
<comment type="function">
    <text evidence="11">Component of the F(0) channel, it forms part of the peripheral stalk, linking F(1) to F(0). The b'-subunit is a diverged and duplicated form of b found in plants and photosynthetic bacteria.</text>
</comment>
<evidence type="ECO:0000256" key="5">
    <source>
        <dbReference type="ARBA" id="ARBA00022781"/>
    </source>
</evidence>
<evidence type="ECO:0000256" key="2">
    <source>
        <dbReference type="ARBA" id="ARBA00022448"/>
    </source>
</evidence>
<comment type="subunit">
    <text evidence="13">F-type ATPases have 2 components, F(1) - the catalytic core - and F(0) - the membrane proton channel. F(1) has five subunits: alpha(3), beta(3), gamma(1), delta(1), epsilon(1). F(0) has three main subunits: a(1), b(2) and c(10-14). The alpha and beta chains form an alternating ring which encloses part of the gamma chain. F(1) is attached to F(0) by a central stalk formed by the gamma and epsilon chains, while a peripheral stalk is formed by the delta and b chains.</text>
</comment>
<keyword evidence="9 13" id="KW-0066">ATP synthesis</keyword>
<keyword evidence="14" id="KW-0175">Coiled coil</keyword>
<evidence type="ECO:0000313" key="15">
    <source>
        <dbReference type="EMBL" id="MEX5728797.1"/>
    </source>
</evidence>
<organism evidence="15 16">
    <name type="scientific">Rhodovulum iodosum</name>
    <dbReference type="NCBI Taxonomy" id="68291"/>
    <lineage>
        <taxon>Bacteria</taxon>
        <taxon>Pseudomonadati</taxon>
        <taxon>Pseudomonadota</taxon>
        <taxon>Alphaproteobacteria</taxon>
        <taxon>Rhodobacterales</taxon>
        <taxon>Paracoccaceae</taxon>
        <taxon>Rhodovulum</taxon>
    </lineage>
</organism>
<evidence type="ECO:0000256" key="14">
    <source>
        <dbReference type="SAM" id="Coils"/>
    </source>
</evidence>
<comment type="function">
    <text evidence="10 13">F(1)F(0) ATP synthase produces ATP from ADP in the presence of a proton or sodium gradient. F-type ATPases consist of two structural domains, F(1) containing the extramembraneous catalytic core and F(0) containing the membrane proton channel, linked together by a central stalk and a peripheral stalk. During catalysis, ATP synthesis in the catalytic domain of F(1) is coupled via a rotary mechanism of the central stalk subunits to proton translocation.</text>
</comment>
<dbReference type="InterPro" id="IPR002146">
    <property type="entry name" value="ATP_synth_b/b'su_bac/chlpt"/>
</dbReference>
<keyword evidence="2 13" id="KW-0813">Transport</keyword>
<evidence type="ECO:0000256" key="9">
    <source>
        <dbReference type="ARBA" id="ARBA00023310"/>
    </source>
</evidence>
<accession>A0ABV3XTZ2</accession>
<feature type="transmembrane region" description="Helical" evidence="13">
    <location>
        <begin position="6"/>
        <end position="27"/>
    </location>
</feature>
<dbReference type="PANTHER" id="PTHR33445">
    <property type="entry name" value="ATP SYNTHASE SUBUNIT B', CHLOROPLASTIC"/>
    <property type="match status" value="1"/>
</dbReference>
<evidence type="ECO:0000256" key="12">
    <source>
        <dbReference type="ARBA" id="ARBA00037847"/>
    </source>
</evidence>
<evidence type="ECO:0000256" key="3">
    <source>
        <dbReference type="ARBA" id="ARBA00022547"/>
    </source>
</evidence>
<comment type="caution">
    <text evidence="15">The sequence shown here is derived from an EMBL/GenBank/DDBJ whole genome shotgun (WGS) entry which is preliminary data.</text>
</comment>
<evidence type="ECO:0000256" key="6">
    <source>
        <dbReference type="ARBA" id="ARBA00022989"/>
    </source>
</evidence>
<evidence type="ECO:0000256" key="4">
    <source>
        <dbReference type="ARBA" id="ARBA00022692"/>
    </source>
</evidence>
<comment type="subcellular location">
    <subcellularLocation>
        <location evidence="13">Cell membrane</location>
        <topology evidence="13">Single-pass membrane protein</topology>
    </subcellularLocation>
    <subcellularLocation>
        <location evidence="12">Endomembrane system</location>
        <topology evidence="12">Single-pass membrane protein</topology>
    </subcellularLocation>
</comment>
<gene>
    <name evidence="13" type="primary">atpF</name>
    <name evidence="15" type="ORF">Ga0609869_002150</name>
</gene>
<dbReference type="HAMAP" id="MF_01398">
    <property type="entry name" value="ATP_synth_b_bprime"/>
    <property type="match status" value="1"/>
</dbReference>
<dbReference type="EMBL" id="JBEHHI010000002">
    <property type="protein sequence ID" value="MEX5728797.1"/>
    <property type="molecule type" value="Genomic_DNA"/>
</dbReference>
<dbReference type="InterPro" id="IPR050059">
    <property type="entry name" value="ATP_synthase_B_chain"/>
</dbReference>
<reference evidence="15 16" key="1">
    <citation type="submission" date="2024-06" db="EMBL/GenBank/DDBJ databases">
        <title>Genome of Rhodovulum iodosum, a marine photoferrotroph.</title>
        <authorList>
            <person name="Bianchini G."/>
            <person name="Nikeleit V."/>
            <person name="Kappler A."/>
            <person name="Bryce C."/>
            <person name="Sanchez-Baracaldo P."/>
        </authorList>
    </citation>
    <scope>NUCLEOTIDE SEQUENCE [LARGE SCALE GENOMIC DNA]</scope>
    <source>
        <strain evidence="15 16">UT/N1</strain>
    </source>
</reference>
<dbReference type="RefSeq" id="WP_125407101.1">
    <property type="nucleotide sequence ID" value="NZ_JBEHHI010000002.1"/>
</dbReference>
<dbReference type="Proteomes" id="UP001560019">
    <property type="component" value="Unassembled WGS sequence"/>
</dbReference>
<evidence type="ECO:0000256" key="7">
    <source>
        <dbReference type="ARBA" id="ARBA00023065"/>
    </source>
</evidence>
<protein>
    <recommendedName>
        <fullName evidence="13">ATP synthase subunit b</fullName>
    </recommendedName>
    <alternativeName>
        <fullName evidence="13">ATP synthase F(0) sector subunit b</fullName>
    </alternativeName>
    <alternativeName>
        <fullName evidence="13">ATPase subunit I</fullName>
    </alternativeName>
    <alternativeName>
        <fullName evidence="13">F-type ATPase subunit b</fullName>
        <shortName evidence="13">F-ATPase subunit b</shortName>
    </alternativeName>
</protein>
<keyword evidence="7 13" id="KW-0406">Ion transport</keyword>
<feature type="coiled-coil region" evidence="14">
    <location>
        <begin position="38"/>
        <end position="116"/>
    </location>
</feature>
<keyword evidence="3 13" id="KW-0138">CF(0)</keyword>
<proteinExistence type="inferred from homology"/>
<keyword evidence="8 13" id="KW-0472">Membrane</keyword>
<evidence type="ECO:0000313" key="16">
    <source>
        <dbReference type="Proteomes" id="UP001560019"/>
    </source>
</evidence>
<keyword evidence="5 13" id="KW-0375">Hydrogen ion transport</keyword>
<evidence type="ECO:0000256" key="1">
    <source>
        <dbReference type="ARBA" id="ARBA00005513"/>
    </source>
</evidence>
<keyword evidence="16" id="KW-1185">Reference proteome</keyword>